<evidence type="ECO:0000313" key="3">
    <source>
        <dbReference type="Proteomes" id="UP000182085"/>
    </source>
</evidence>
<dbReference type="Pfam" id="PF01381">
    <property type="entry name" value="HTH_3"/>
    <property type="match status" value="1"/>
</dbReference>
<dbReference type="CDD" id="cd00093">
    <property type="entry name" value="HTH_XRE"/>
    <property type="match status" value="1"/>
</dbReference>
<accession>A0AAE8L0Y6</accession>
<proteinExistence type="predicted"/>
<protein>
    <submittedName>
        <fullName evidence="2">Helix-turn-helix</fullName>
    </submittedName>
</protein>
<evidence type="ECO:0000259" key="1">
    <source>
        <dbReference type="PROSITE" id="PS50943"/>
    </source>
</evidence>
<dbReference type="RefSeq" id="WP_034136931.1">
    <property type="nucleotide sequence ID" value="NZ_BAAAEG010000001.1"/>
</dbReference>
<dbReference type="SUPFAM" id="SSF47413">
    <property type="entry name" value="lambda repressor-like DNA-binding domains"/>
    <property type="match status" value="1"/>
</dbReference>
<dbReference type="PROSITE" id="PS50943">
    <property type="entry name" value="HTH_CROC1"/>
    <property type="match status" value="1"/>
</dbReference>
<name>A0AAE8L0Y6_9PSED</name>
<dbReference type="InterPro" id="IPR001387">
    <property type="entry name" value="Cro/C1-type_HTH"/>
</dbReference>
<dbReference type="SMART" id="SM00530">
    <property type="entry name" value="HTH_XRE"/>
    <property type="match status" value="1"/>
</dbReference>
<dbReference type="Gene3D" id="1.10.260.40">
    <property type="entry name" value="lambda repressor-like DNA-binding domains"/>
    <property type="match status" value="1"/>
</dbReference>
<evidence type="ECO:0000313" key="2">
    <source>
        <dbReference type="EMBL" id="SDV13884.1"/>
    </source>
</evidence>
<dbReference type="AlphaFoldDB" id="A0AAE8L0Y6"/>
<keyword evidence="3" id="KW-1185">Reference proteome</keyword>
<feature type="domain" description="HTH cro/C1-type" evidence="1">
    <location>
        <begin position="11"/>
        <end position="63"/>
    </location>
</feature>
<dbReference type="GO" id="GO:0003677">
    <property type="term" value="F:DNA binding"/>
    <property type="evidence" value="ECO:0007669"/>
    <property type="project" value="InterPro"/>
</dbReference>
<organism evidence="2 3">
    <name type="scientific">Pseudomonas rhodesiae</name>
    <dbReference type="NCBI Taxonomy" id="76760"/>
    <lineage>
        <taxon>Bacteria</taxon>
        <taxon>Pseudomonadati</taxon>
        <taxon>Pseudomonadota</taxon>
        <taxon>Gammaproteobacteria</taxon>
        <taxon>Pseudomonadales</taxon>
        <taxon>Pseudomonadaceae</taxon>
        <taxon>Pseudomonas</taxon>
    </lineage>
</organism>
<dbReference type="InterPro" id="IPR010982">
    <property type="entry name" value="Lambda_DNA-bd_dom_sf"/>
</dbReference>
<sequence length="91" mass="9920">MDISEALAVAIKRVRLARNMTQEDFVGISGRTYISELERAVKNPSLAKIDSIAVRMGVHPLTLLVACYELKDGVAPAELLKTVLTELPNLA</sequence>
<dbReference type="Proteomes" id="UP000182085">
    <property type="component" value="Chromosome I"/>
</dbReference>
<gene>
    <name evidence="2" type="ORF">SAMN04490209_4180</name>
</gene>
<dbReference type="EMBL" id="LT629801">
    <property type="protein sequence ID" value="SDV13884.1"/>
    <property type="molecule type" value="Genomic_DNA"/>
</dbReference>
<reference evidence="2 3" key="1">
    <citation type="submission" date="2016-10" db="EMBL/GenBank/DDBJ databases">
        <authorList>
            <person name="Varghese N."/>
            <person name="Submissions S."/>
        </authorList>
    </citation>
    <scope>NUCLEOTIDE SEQUENCE [LARGE SCALE GENOMIC DNA]</scope>
    <source>
        <strain evidence="2 3">BS2777</strain>
    </source>
</reference>